<dbReference type="STRING" id="1302659.I858_004360"/>
<keyword evidence="9" id="KW-1185">Reference proteome</keyword>
<keyword evidence="6" id="KW-0175">Coiled coil</keyword>
<sequence>MKRYFQFSGSRIVKTGIAIFLTAVICEWFNWPPVFAVITAIVSIEPTVSDSIKKGLVRFPASAIGSAFAVLFITLFGNSPITYTLAAVATILACYKFNLHAGLLVATLTSVAMVEVIHEDVLISFFIRLGTTTVGLLVSTAVNMLVFPPDYRKDILTSIQSISEHAGTMLEQTFRTILFAGDVNRQEEQKLVKQLTTEIKKTEKLIHFQRDESSFYPWIRGREAELLMAERQLLFIHNLEFHLGSLLYIPLHTIQWTTAEREIIMHAVTELARDLQHSIDYDPEKHQHQLKNITNLFWDDSKGIKASDALHPTHFPAAFKILYELITIYELVDKFFDPTSIKIAKEAEK</sequence>
<evidence type="ECO:0000313" key="8">
    <source>
        <dbReference type="EMBL" id="ANU26264.1"/>
    </source>
</evidence>
<evidence type="ECO:0000256" key="7">
    <source>
        <dbReference type="SAM" id="Phobius"/>
    </source>
</evidence>
<feature type="transmembrane region" description="Helical" evidence="7">
    <location>
        <begin position="56"/>
        <end position="76"/>
    </location>
</feature>
<evidence type="ECO:0000256" key="3">
    <source>
        <dbReference type="ARBA" id="ARBA00022692"/>
    </source>
</evidence>
<feature type="transmembrane region" description="Helical" evidence="7">
    <location>
        <begin position="125"/>
        <end position="147"/>
    </location>
</feature>
<comment type="subcellular location">
    <subcellularLocation>
        <location evidence="1">Cell membrane</location>
        <topology evidence="1">Multi-pass membrane protein</topology>
    </subcellularLocation>
</comment>
<proteinExistence type="predicted"/>
<keyword evidence="2" id="KW-1003">Cell membrane</keyword>
<evidence type="ECO:0000313" key="9">
    <source>
        <dbReference type="Proteomes" id="UP000053354"/>
    </source>
</evidence>
<accession>A0A1B1RZC3</accession>
<dbReference type="InterPro" id="IPR010343">
    <property type="entry name" value="ArAE_1"/>
</dbReference>
<dbReference type="GO" id="GO:0005886">
    <property type="term" value="C:plasma membrane"/>
    <property type="evidence" value="ECO:0007669"/>
    <property type="project" value="UniProtKB-SubCell"/>
</dbReference>
<dbReference type="PANTHER" id="PTHR40064:SF1">
    <property type="entry name" value="MEMBRANE PROTEIN"/>
    <property type="match status" value="1"/>
</dbReference>
<evidence type="ECO:0000256" key="5">
    <source>
        <dbReference type="ARBA" id="ARBA00023136"/>
    </source>
</evidence>
<keyword evidence="3 7" id="KW-0812">Transmembrane</keyword>
<feature type="transmembrane region" description="Helical" evidence="7">
    <location>
        <begin position="83"/>
        <end position="105"/>
    </location>
</feature>
<dbReference type="AlphaFoldDB" id="A0A1B1RZC3"/>
<organism evidence="8 9">
    <name type="scientific">Planococcus versutus</name>
    <dbReference type="NCBI Taxonomy" id="1302659"/>
    <lineage>
        <taxon>Bacteria</taxon>
        <taxon>Bacillati</taxon>
        <taxon>Bacillota</taxon>
        <taxon>Bacilli</taxon>
        <taxon>Bacillales</taxon>
        <taxon>Caryophanaceae</taxon>
        <taxon>Planococcus</taxon>
    </lineage>
</organism>
<dbReference type="RefSeq" id="WP_049694899.1">
    <property type="nucleotide sequence ID" value="NZ_CP016540.2"/>
</dbReference>
<dbReference type="OrthoDB" id="2690036at2"/>
<dbReference type="Pfam" id="PF06081">
    <property type="entry name" value="ArAE_1"/>
    <property type="match status" value="1"/>
</dbReference>
<feature type="coiled-coil region" evidence="6">
    <location>
        <begin position="185"/>
        <end position="212"/>
    </location>
</feature>
<dbReference type="PANTHER" id="PTHR40064">
    <property type="entry name" value="MEMBRANE PROTEIN-RELATED"/>
    <property type="match status" value="1"/>
</dbReference>
<protein>
    <recommendedName>
        <fullName evidence="10">Aromatic acid exporter family protein</fullName>
    </recommendedName>
</protein>
<dbReference type="KEGG" id="pll:I858_004360"/>
<evidence type="ECO:0008006" key="10">
    <source>
        <dbReference type="Google" id="ProtNLM"/>
    </source>
</evidence>
<feature type="transmembrane region" description="Helical" evidence="7">
    <location>
        <begin position="12"/>
        <end position="31"/>
    </location>
</feature>
<keyword evidence="4 7" id="KW-1133">Transmembrane helix</keyword>
<evidence type="ECO:0000256" key="4">
    <source>
        <dbReference type="ARBA" id="ARBA00022989"/>
    </source>
</evidence>
<evidence type="ECO:0000256" key="6">
    <source>
        <dbReference type="SAM" id="Coils"/>
    </source>
</evidence>
<keyword evidence="5 7" id="KW-0472">Membrane</keyword>
<gene>
    <name evidence="8" type="ORF">I858_004360</name>
</gene>
<dbReference type="InterPro" id="IPR052984">
    <property type="entry name" value="UPF0421"/>
</dbReference>
<reference evidence="8" key="1">
    <citation type="submission" date="2016-10" db="EMBL/GenBank/DDBJ databases">
        <authorList>
            <person name="See-Too W.S."/>
        </authorList>
    </citation>
    <scope>NUCLEOTIDE SEQUENCE</scope>
    <source>
        <strain evidence="8">L10.15</strain>
    </source>
</reference>
<dbReference type="Proteomes" id="UP000053354">
    <property type="component" value="Chromosome"/>
</dbReference>
<name>A0A1B1RZC3_9BACL</name>
<evidence type="ECO:0000256" key="1">
    <source>
        <dbReference type="ARBA" id="ARBA00004651"/>
    </source>
</evidence>
<evidence type="ECO:0000256" key="2">
    <source>
        <dbReference type="ARBA" id="ARBA00022475"/>
    </source>
</evidence>
<dbReference type="EMBL" id="CP016540">
    <property type="protein sequence ID" value="ANU26264.1"/>
    <property type="molecule type" value="Genomic_DNA"/>
</dbReference>